<organism evidence="4 5">
    <name type="scientific">Candidatus Ruania gallistercoris</name>
    <dbReference type="NCBI Taxonomy" id="2838746"/>
    <lineage>
        <taxon>Bacteria</taxon>
        <taxon>Bacillati</taxon>
        <taxon>Actinomycetota</taxon>
        <taxon>Actinomycetes</taxon>
        <taxon>Micrococcales</taxon>
        <taxon>Ruaniaceae</taxon>
        <taxon>Ruania</taxon>
    </lineage>
</organism>
<dbReference type="EMBL" id="DXBY01000236">
    <property type="protein sequence ID" value="HIZ36813.1"/>
    <property type="molecule type" value="Genomic_DNA"/>
</dbReference>
<dbReference type="SUPFAM" id="SSF55729">
    <property type="entry name" value="Acyl-CoA N-acyltransferases (Nat)"/>
    <property type="match status" value="1"/>
</dbReference>
<dbReference type="InterPro" id="IPR016181">
    <property type="entry name" value="Acyl_CoA_acyltransferase"/>
</dbReference>
<evidence type="ECO:0000313" key="4">
    <source>
        <dbReference type="EMBL" id="HIZ36813.1"/>
    </source>
</evidence>
<dbReference type="CDD" id="cd04301">
    <property type="entry name" value="NAT_SF"/>
    <property type="match status" value="1"/>
</dbReference>
<dbReference type="InterPro" id="IPR050832">
    <property type="entry name" value="Bact_Acetyltransf"/>
</dbReference>
<dbReference type="AlphaFoldDB" id="A0A9D2EG48"/>
<keyword evidence="2" id="KW-0012">Acyltransferase</keyword>
<name>A0A9D2EG48_9MICO</name>
<reference evidence="4" key="1">
    <citation type="journal article" date="2021" name="PeerJ">
        <title>Extensive microbial diversity within the chicken gut microbiome revealed by metagenomics and culture.</title>
        <authorList>
            <person name="Gilroy R."/>
            <person name="Ravi A."/>
            <person name="Getino M."/>
            <person name="Pursley I."/>
            <person name="Horton D.L."/>
            <person name="Alikhan N.F."/>
            <person name="Baker D."/>
            <person name="Gharbi K."/>
            <person name="Hall N."/>
            <person name="Watson M."/>
            <person name="Adriaenssens E.M."/>
            <person name="Foster-Nyarko E."/>
            <person name="Jarju S."/>
            <person name="Secka A."/>
            <person name="Antonio M."/>
            <person name="Oren A."/>
            <person name="Chaudhuri R.R."/>
            <person name="La Ragione R."/>
            <person name="Hildebrand F."/>
            <person name="Pallen M.J."/>
        </authorList>
    </citation>
    <scope>NUCLEOTIDE SEQUENCE</scope>
    <source>
        <strain evidence="4">ChiGjej4B4-7305</strain>
    </source>
</reference>
<evidence type="ECO:0000313" key="5">
    <source>
        <dbReference type="Proteomes" id="UP000824037"/>
    </source>
</evidence>
<dbReference type="InterPro" id="IPR000182">
    <property type="entry name" value="GNAT_dom"/>
</dbReference>
<dbReference type="Proteomes" id="UP000824037">
    <property type="component" value="Unassembled WGS sequence"/>
</dbReference>
<protein>
    <submittedName>
        <fullName evidence="4">GNAT family N-acetyltransferase</fullName>
    </submittedName>
</protein>
<gene>
    <name evidence="4" type="ORF">H9815_13645</name>
</gene>
<evidence type="ECO:0000259" key="3">
    <source>
        <dbReference type="PROSITE" id="PS51186"/>
    </source>
</evidence>
<evidence type="ECO:0000256" key="1">
    <source>
        <dbReference type="ARBA" id="ARBA00022679"/>
    </source>
</evidence>
<feature type="domain" description="N-acetyltransferase" evidence="3">
    <location>
        <begin position="15"/>
        <end position="182"/>
    </location>
</feature>
<dbReference type="PROSITE" id="PS51186">
    <property type="entry name" value="GNAT"/>
    <property type="match status" value="1"/>
</dbReference>
<dbReference type="Pfam" id="PF00583">
    <property type="entry name" value="Acetyltransf_1"/>
    <property type="match status" value="1"/>
</dbReference>
<dbReference type="Gene3D" id="3.40.630.30">
    <property type="match status" value="1"/>
</dbReference>
<sequence>MAEHHGHAHGLTADVSVRPSFAEDAPHLGRIQVASWRTGLAGVLPAEVLEGLDAEQFAAAWGAAIDSPPSAKHRMLTACHGVQIVGFAALAPAPQTQETGEIVALEVDPEHARAGHGSRLLAACTDLLRATNASHVRAWAIEGDEARAAFLSTAGLEPLGIRRVLDVAGSQVNELAFSAVLS</sequence>
<evidence type="ECO:0000256" key="2">
    <source>
        <dbReference type="ARBA" id="ARBA00023315"/>
    </source>
</evidence>
<dbReference type="GO" id="GO:0016747">
    <property type="term" value="F:acyltransferase activity, transferring groups other than amino-acyl groups"/>
    <property type="evidence" value="ECO:0007669"/>
    <property type="project" value="InterPro"/>
</dbReference>
<comment type="caution">
    <text evidence="4">The sequence shown here is derived from an EMBL/GenBank/DDBJ whole genome shotgun (WGS) entry which is preliminary data.</text>
</comment>
<proteinExistence type="predicted"/>
<keyword evidence="1" id="KW-0808">Transferase</keyword>
<dbReference type="PANTHER" id="PTHR43877">
    <property type="entry name" value="AMINOALKYLPHOSPHONATE N-ACETYLTRANSFERASE-RELATED-RELATED"/>
    <property type="match status" value="1"/>
</dbReference>
<accession>A0A9D2EG48</accession>
<reference evidence="4" key="2">
    <citation type="submission" date="2021-04" db="EMBL/GenBank/DDBJ databases">
        <authorList>
            <person name="Gilroy R."/>
        </authorList>
    </citation>
    <scope>NUCLEOTIDE SEQUENCE</scope>
    <source>
        <strain evidence="4">ChiGjej4B4-7305</strain>
    </source>
</reference>